<dbReference type="AlphaFoldDB" id="A0A6P4DK78"/>
<keyword evidence="1" id="KW-1133">Transmembrane helix</keyword>
<keyword evidence="1" id="KW-0472">Membrane</keyword>
<keyword evidence="1" id="KW-0812">Transmembrane</keyword>
<accession>A0A6P4DK78</accession>
<dbReference type="RefSeq" id="XP_015965864.1">
    <property type="nucleotide sequence ID" value="XM_016110378.3"/>
</dbReference>
<protein>
    <submittedName>
        <fullName evidence="3">Uncharacterized protein LOC107489623 isoform X2</fullName>
    </submittedName>
</protein>
<evidence type="ECO:0000256" key="1">
    <source>
        <dbReference type="SAM" id="Phobius"/>
    </source>
</evidence>
<dbReference type="Proteomes" id="UP000515211">
    <property type="component" value="Chromosome 5"/>
</dbReference>
<feature type="transmembrane region" description="Helical" evidence="1">
    <location>
        <begin position="76"/>
        <end position="93"/>
    </location>
</feature>
<proteinExistence type="predicted"/>
<gene>
    <name evidence="3" type="primary">LOC107489623</name>
</gene>
<reference evidence="2" key="1">
    <citation type="journal article" date="2016" name="Nat. Genet.">
        <title>The genome sequences of Arachis duranensis and Arachis ipaensis, the diploid ancestors of cultivated peanut.</title>
        <authorList>
            <person name="Bertioli D.J."/>
            <person name="Cannon S.B."/>
            <person name="Froenicke L."/>
            <person name="Huang G."/>
            <person name="Farmer A.D."/>
            <person name="Cannon E.K."/>
            <person name="Liu X."/>
            <person name="Gao D."/>
            <person name="Clevenger J."/>
            <person name="Dash S."/>
            <person name="Ren L."/>
            <person name="Moretzsohn M.C."/>
            <person name="Shirasawa K."/>
            <person name="Huang W."/>
            <person name="Vidigal B."/>
            <person name="Abernathy B."/>
            <person name="Chu Y."/>
            <person name="Niederhuth C.E."/>
            <person name="Umale P."/>
            <person name="Araujo A.C."/>
            <person name="Kozik A."/>
            <person name="Kim K.D."/>
            <person name="Burow M.D."/>
            <person name="Varshney R.K."/>
            <person name="Wang X."/>
            <person name="Zhang X."/>
            <person name="Barkley N."/>
            <person name="Guimaraes P.M."/>
            <person name="Isobe S."/>
            <person name="Guo B."/>
            <person name="Liao B."/>
            <person name="Stalker H.T."/>
            <person name="Schmitz R.J."/>
            <person name="Scheffler B.E."/>
            <person name="Leal-Bertioli S.C."/>
            <person name="Xun X."/>
            <person name="Jackson S.A."/>
            <person name="Michelmore R."/>
            <person name="Ozias-Akins P."/>
        </authorList>
    </citation>
    <scope>NUCLEOTIDE SEQUENCE [LARGE SCALE GENOMIC DNA]</scope>
    <source>
        <strain evidence="2">cv. V14167</strain>
    </source>
</reference>
<sequence length="98" mass="11913">MMKRTPSKRILHTLSAKVRRMHHLEYLSHLLVMPIIPTVQLLLKVQVHLQIILRMILMTLIQEELLLDHINDWRKTILYLTFIFFLTAIIWFIEVLKW</sequence>
<evidence type="ECO:0000313" key="2">
    <source>
        <dbReference type="Proteomes" id="UP000515211"/>
    </source>
</evidence>
<reference evidence="3" key="2">
    <citation type="submission" date="2025-08" db="UniProtKB">
        <authorList>
            <consortium name="RefSeq"/>
        </authorList>
    </citation>
    <scope>IDENTIFICATION</scope>
    <source>
        <tissue evidence="3">Whole plant</tissue>
    </source>
</reference>
<name>A0A6P4DK78_ARADU</name>
<keyword evidence="2" id="KW-1185">Reference proteome</keyword>
<organism evidence="2 3">
    <name type="scientific">Arachis duranensis</name>
    <name type="common">Wild peanut</name>
    <dbReference type="NCBI Taxonomy" id="130453"/>
    <lineage>
        <taxon>Eukaryota</taxon>
        <taxon>Viridiplantae</taxon>
        <taxon>Streptophyta</taxon>
        <taxon>Embryophyta</taxon>
        <taxon>Tracheophyta</taxon>
        <taxon>Spermatophyta</taxon>
        <taxon>Magnoliopsida</taxon>
        <taxon>eudicotyledons</taxon>
        <taxon>Gunneridae</taxon>
        <taxon>Pentapetalae</taxon>
        <taxon>rosids</taxon>
        <taxon>fabids</taxon>
        <taxon>Fabales</taxon>
        <taxon>Fabaceae</taxon>
        <taxon>Papilionoideae</taxon>
        <taxon>50 kb inversion clade</taxon>
        <taxon>dalbergioids sensu lato</taxon>
        <taxon>Dalbergieae</taxon>
        <taxon>Pterocarpus clade</taxon>
        <taxon>Arachis</taxon>
    </lineage>
</organism>
<evidence type="ECO:0000313" key="3">
    <source>
        <dbReference type="RefSeq" id="XP_015965864.1"/>
    </source>
</evidence>
<dbReference type="GeneID" id="107489623"/>